<evidence type="ECO:0000313" key="1">
    <source>
        <dbReference type="EMBL" id="OTF92316.1"/>
    </source>
</evidence>
<accession>A0A251S2G1</accession>
<reference evidence="2" key="1">
    <citation type="journal article" date="2017" name="Nature">
        <title>The sunflower genome provides insights into oil metabolism, flowering and Asterid evolution.</title>
        <authorList>
            <person name="Badouin H."/>
            <person name="Gouzy J."/>
            <person name="Grassa C.J."/>
            <person name="Murat F."/>
            <person name="Staton S.E."/>
            <person name="Cottret L."/>
            <person name="Lelandais-Briere C."/>
            <person name="Owens G.L."/>
            <person name="Carrere S."/>
            <person name="Mayjonade B."/>
            <person name="Legrand L."/>
            <person name="Gill N."/>
            <person name="Kane N.C."/>
            <person name="Bowers J.E."/>
            <person name="Hubner S."/>
            <person name="Bellec A."/>
            <person name="Berard A."/>
            <person name="Berges H."/>
            <person name="Blanchet N."/>
            <person name="Boniface M.C."/>
            <person name="Brunel D."/>
            <person name="Catrice O."/>
            <person name="Chaidir N."/>
            <person name="Claudel C."/>
            <person name="Donnadieu C."/>
            <person name="Faraut T."/>
            <person name="Fievet G."/>
            <person name="Helmstetter N."/>
            <person name="King M."/>
            <person name="Knapp S.J."/>
            <person name="Lai Z."/>
            <person name="Le Paslier M.C."/>
            <person name="Lippi Y."/>
            <person name="Lorenzon L."/>
            <person name="Mandel J.R."/>
            <person name="Marage G."/>
            <person name="Marchand G."/>
            <person name="Marquand E."/>
            <person name="Bret-Mestries E."/>
            <person name="Morien E."/>
            <person name="Nambeesan S."/>
            <person name="Nguyen T."/>
            <person name="Pegot-Espagnet P."/>
            <person name="Pouilly N."/>
            <person name="Raftis F."/>
            <person name="Sallet E."/>
            <person name="Schiex T."/>
            <person name="Thomas J."/>
            <person name="Vandecasteele C."/>
            <person name="Vares D."/>
            <person name="Vear F."/>
            <person name="Vautrin S."/>
            <person name="Crespi M."/>
            <person name="Mangin B."/>
            <person name="Burke J.M."/>
            <person name="Salse J."/>
            <person name="Munos S."/>
            <person name="Vincourt P."/>
            <person name="Rieseberg L.H."/>
            <person name="Langlade N.B."/>
        </authorList>
    </citation>
    <scope>NUCLEOTIDE SEQUENCE [LARGE SCALE GENOMIC DNA]</scope>
    <source>
        <strain evidence="2">cv. SF193</strain>
    </source>
</reference>
<dbReference type="Proteomes" id="UP000215914">
    <property type="component" value="Chromosome 16"/>
</dbReference>
<dbReference type="InParanoid" id="A0A251S2G1"/>
<evidence type="ECO:0000313" key="2">
    <source>
        <dbReference type="Proteomes" id="UP000215914"/>
    </source>
</evidence>
<gene>
    <name evidence="1" type="ORF">HannXRQ_Chr16g0520521</name>
</gene>
<protein>
    <submittedName>
        <fullName evidence="1">Uncharacterized protein</fullName>
    </submittedName>
</protein>
<keyword evidence="2" id="KW-1185">Reference proteome</keyword>
<organism evidence="1 2">
    <name type="scientific">Helianthus annuus</name>
    <name type="common">Common sunflower</name>
    <dbReference type="NCBI Taxonomy" id="4232"/>
    <lineage>
        <taxon>Eukaryota</taxon>
        <taxon>Viridiplantae</taxon>
        <taxon>Streptophyta</taxon>
        <taxon>Embryophyta</taxon>
        <taxon>Tracheophyta</taxon>
        <taxon>Spermatophyta</taxon>
        <taxon>Magnoliopsida</taxon>
        <taxon>eudicotyledons</taxon>
        <taxon>Gunneridae</taxon>
        <taxon>Pentapetalae</taxon>
        <taxon>asterids</taxon>
        <taxon>campanulids</taxon>
        <taxon>Asterales</taxon>
        <taxon>Asteraceae</taxon>
        <taxon>Asteroideae</taxon>
        <taxon>Heliantheae alliance</taxon>
        <taxon>Heliantheae</taxon>
        <taxon>Helianthus</taxon>
    </lineage>
</organism>
<dbReference type="AlphaFoldDB" id="A0A251S2G1"/>
<sequence>MSIMVETSSRVLFIIMLVLSTFLYLQSLAGHLHPSEVVALKEIAKQLGKVDWDFSLNPCDGNPSWNTTADKNRPEFKNVVVCNCPGDDVCHIVNMNGRRSVKWTSECRTTSKRVTLKVIRSHGWRSSDKINEPNTPLRSFRYVKFVKQWNGRRSVKWTSECRTTSKRVTLKVIRSHGWRSSDKINEPNTPLRSFRYVKFVKQWFFCCNQSLKQQYYVLLLFLVG</sequence>
<dbReference type="EMBL" id="CM007905">
    <property type="protein sequence ID" value="OTF92316.1"/>
    <property type="molecule type" value="Genomic_DNA"/>
</dbReference>
<name>A0A251S2G1_HELAN</name>
<proteinExistence type="predicted"/>